<comment type="similarity">
    <text evidence="1">Belongs to the universal stress protein A family.</text>
</comment>
<evidence type="ECO:0000313" key="4">
    <source>
        <dbReference type="Proteomes" id="UP000014975"/>
    </source>
</evidence>
<dbReference type="eggNOG" id="COG0589">
    <property type="taxonomic scope" value="Bacteria"/>
</dbReference>
<feature type="domain" description="UspA" evidence="2">
    <location>
        <begin position="163"/>
        <end position="295"/>
    </location>
</feature>
<gene>
    <name evidence="3" type="ORF">dsat_0370</name>
</gene>
<dbReference type="SUPFAM" id="SSF52402">
    <property type="entry name" value="Adenine nucleotide alpha hydrolases-like"/>
    <property type="match status" value="2"/>
</dbReference>
<evidence type="ECO:0000313" key="3">
    <source>
        <dbReference type="EMBL" id="EPR32929.1"/>
    </source>
</evidence>
<evidence type="ECO:0000259" key="2">
    <source>
        <dbReference type="Pfam" id="PF00582"/>
    </source>
</evidence>
<protein>
    <submittedName>
        <fullName evidence="3">UspA domain-containing protein</fullName>
    </submittedName>
</protein>
<keyword evidence="4" id="KW-1185">Reference proteome</keyword>
<feature type="domain" description="UspA" evidence="2">
    <location>
        <begin position="1"/>
        <end position="150"/>
    </location>
</feature>
<dbReference type="EMBL" id="ATHI01000026">
    <property type="protein sequence ID" value="EPR32929.1"/>
    <property type="molecule type" value="Genomic_DNA"/>
</dbReference>
<dbReference type="InterPro" id="IPR014729">
    <property type="entry name" value="Rossmann-like_a/b/a_fold"/>
</dbReference>
<evidence type="ECO:0000256" key="1">
    <source>
        <dbReference type="ARBA" id="ARBA00008791"/>
    </source>
</evidence>
<dbReference type="OrthoDB" id="5512840at2"/>
<organism evidence="3 4">
    <name type="scientific">Alkalidesulfovibrio alkalitolerans DSM 16529</name>
    <dbReference type="NCBI Taxonomy" id="1121439"/>
    <lineage>
        <taxon>Bacteria</taxon>
        <taxon>Pseudomonadati</taxon>
        <taxon>Thermodesulfobacteriota</taxon>
        <taxon>Desulfovibrionia</taxon>
        <taxon>Desulfovibrionales</taxon>
        <taxon>Desulfovibrionaceae</taxon>
        <taxon>Alkalidesulfovibrio</taxon>
    </lineage>
</organism>
<dbReference type="Pfam" id="PF00582">
    <property type="entry name" value="Usp"/>
    <property type="match status" value="2"/>
</dbReference>
<reference evidence="3 4" key="1">
    <citation type="journal article" date="2013" name="Genome Announc.">
        <title>Draft genome sequences for three mercury-methylating, sulfate-reducing bacteria.</title>
        <authorList>
            <person name="Brown S.D."/>
            <person name="Hurt R.A.Jr."/>
            <person name="Gilmour C.C."/>
            <person name="Elias D.A."/>
        </authorList>
    </citation>
    <scope>NUCLEOTIDE SEQUENCE [LARGE SCALE GENOMIC DNA]</scope>
    <source>
        <strain evidence="3 4">DSM 16529</strain>
    </source>
</reference>
<proteinExistence type="inferred from homology"/>
<dbReference type="PANTHER" id="PTHR46268:SF6">
    <property type="entry name" value="UNIVERSAL STRESS PROTEIN UP12"/>
    <property type="match status" value="1"/>
</dbReference>
<dbReference type="AlphaFoldDB" id="S7UGH7"/>
<dbReference type="InterPro" id="IPR006016">
    <property type="entry name" value="UspA"/>
</dbReference>
<dbReference type="CDD" id="cd00293">
    <property type="entry name" value="USP-like"/>
    <property type="match status" value="2"/>
</dbReference>
<sequence>MFERILFATTASPTCDDAAKVAFELSKKNKSQLSVFHVFGIPTRGFSTFVRDIRTGEIEEPDENYTALVVEEMRHTYEKFLPTYDQIAIEAVTGEPATEILRKARKDDVNMIIMGAHSRAEDIGATRHRAITGSTMQRVARAARCPVLIVSRPCVTCWSYFANIVVGVDFTKASDSAFAFALNVAKEIGCKLHVFHCIDLSTEPALTPPTQGEVEERVAKARKKMEEKYISKMGDFDNYTADIWEGMPYVEILKFAREHKADLIVLAHHTREVDPEQALLGSTVEQVVLRSACPVCSVNHPDKVDVTPYGVRPAGEGE</sequence>
<name>S7UGH7_9BACT</name>
<dbReference type="STRING" id="1121439.dsat_0370"/>
<dbReference type="PATRIC" id="fig|1121439.3.peg.1718"/>
<accession>S7UGH7</accession>
<dbReference type="Gene3D" id="3.40.50.620">
    <property type="entry name" value="HUPs"/>
    <property type="match status" value="2"/>
</dbReference>
<comment type="caution">
    <text evidence="3">The sequence shown here is derived from an EMBL/GenBank/DDBJ whole genome shotgun (WGS) entry which is preliminary data.</text>
</comment>
<dbReference type="RefSeq" id="WP_020887064.1">
    <property type="nucleotide sequence ID" value="NZ_ATHI01000026.1"/>
</dbReference>
<dbReference type="InterPro" id="IPR006015">
    <property type="entry name" value="Universal_stress_UspA"/>
</dbReference>
<dbReference type="PANTHER" id="PTHR46268">
    <property type="entry name" value="STRESS RESPONSE PROTEIN NHAX"/>
    <property type="match status" value="1"/>
</dbReference>
<dbReference type="Proteomes" id="UP000014975">
    <property type="component" value="Unassembled WGS sequence"/>
</dbReference>
<dbReference type="PRINTS" id="PR01438">
    <property type="entry name" value="UNVRSLSTRESS"/>
</dbReference>